<dbReference type="AlphaFoldDB" id="A0A6M4YAB3"/>
<protein>
    <submittedName>
        <fullName evidence="2">N-acetyltransferase</fullName>
    </submittedName>
</protein>
<dbReference type="Gene3D" id="3.40.630.30">
    <property type="match status" value="1"/>
</dbReference>
<feature type="domain" description="N-acetyltransferase" evidence="1">
    <location>
        <begin position="22"/>
        <end position="176"/>
    </location>
</feature>
<reference evidence="2 3" key="1">
    <citation type="submission" date="2019-03" db="EMBL/GenBank/DDBJ databases">
        <title>Novel transposon Tn6433 accelerates the dissemination of tet(E) in Aeromonas from aerobic biofilm under oxytetracycline stress.</title>
        <authorList>
            <person name="Shi Y."/>
            <person name="Tian Z."/>
            <person name="Zhang Y."/>
            <person name="Zhang H."/>
            <person name="Yang M."/>
        </authorList>
    </citation>
    <scope>NUCLEOTIDE SEQUENCE [LARGE SCALE GENOMIC DNA]</scope>
    <source>
        <strain evidence="2 3">T0.1-19</strain>
    </source>
</reference>
<dbReference type="InterPro" id="IPR016181">
    <property type="entry name" value="Acyl_CoA_acyltransferase"/>
</dbReference>
<dbReference type="InterPro" id="IPR000182">
    <property type="entry name" value="GNAT_dom"/>
</dbReference>
<dbReference type="SUPFAM" id="SSF55729">
    <property type="entry name" value="Acyl-CoA N-acyltransferases (Nat)"/>
    <property type="match status" value="1"/>
</dbReference>
<organism evidence="2 3">
    <name type="scientific">Aeromonas media</name>
    <dbReference type="NCBI Taxonomy" id="651"/>
    <lineage>
        <taxon>Bacteria</taxon>
        <taxon>Pseudomonadati</taxon>
        <taxon>Pseudomonadota</taxon>
        <taxon>Gammaproteobacteria</taxon>
        <taxon>Aeromonadales</taxon>
        <taxon>Aeromonadaceae</taxon>
        <taxon>Aeromonas</taxon>
    </lineage>
</organism>
<evidence type="ECO:0000313" key="2">
    <source>
        <dbReference type="EMBL" id="QJT20791.1"/>
    </source>
</evidence>
<accession>A0A6M4YAB3</accession>
<dbReference type="Proteomes" id="UP000501427">
    <property type="component" value="Chromosome"/>
</dbReference>
<dbReference type="PROSITE" id="PS51186">
    <property type="entry name" value="GNAT"/>
    <property type="match status" value="1"/>
</dbReference>
<gene>
    <name evidence="2" type="ORF">E4184_04530</name>
</gene>
<dbReference type="EMBL" id="CP038441">
    <property type="protein sequence ID" value="QJT20791.1"/>
    <property type="molecule type" value="Genomic_DNA"/>
</dbReference>
<dbReference type="Pfam" id="PF13302">
    <property type="entry name" value="Acetyltransf_3"/>
    <property type="match status" value="1"/>
</dbReference>
<dbReference type="InterPro" id="IPR051908">
    <property type="entry name" value="Ribosomal_N-acetyltransferase"/>
</dbReference>
<dbReference type="GO" id="GO:0008999">
    <property type="term" value="F:protein-N-terminal-alanine acetyltransferase activity"/>
    <property type="evidence" value="ECO:0007669"/>
    <property type="project" value="TreeGrafter"/>
</dbReference>
<sequence length="186" mass="21661">MFSWQLDDELALLFLQPDMASELFRLCQRNRDYLSQWLPWVPHIQQPSDSATFIRHAIEKFARGEGLTTAIEYQGEVVGVIGYNQIDQRLAKVSIGYWLAERWQGNGIITRACQALIHHAFEEMGMEKVEISAALENEPSRAVCERLGMQQEGITRRAERLADRVVDHVHYGLLRDDWLRLRERDH</sequence>
<dbReference type="RefSeq" id="WP_171275521.1">
    <property type="nucleotide sequence ID" value="NZ_CAWPJG010000001.1"/>
</dbReference>
<name>A0A6M4YAB3_AERME</name>
<evidence type="ECO:0000259" key="1">
    <source>
        <dbReference type="PROSITE" id="PS51186"/>
    </source>
</evidence>
<dbReference type="PANTHER" id="PTHR43441">
    <property type="entry name" value="RIBOSOMAL-PROTEIN-SERINE ACETYLTRANSFERASE"/>
    <property type="match status" value="1"/>
</dbReference>
<proteinExistence type="predicted"/>
<dbReference type="GO" id="GO:1990189">
    <property type="term" value="F:protein N-terminal-serine acetyltransferase activity"/>
    <property type="evidence" value="ECO:0007669"/>
    <property type="project" value="TreeGrafter"/>
</dbReference>
<keyword evidence="2" id="KW-0808">Transferase</keyword>
<dbReference type="PANTHER" id="PTHR43441:SF12">
    <property type="entry name" value="RIBOSOMAL N-ACETYLTRANSFERASE YDAF-RELATED"/>
    <property type="match status" value="1"/>
</dbReference>
<evidence type="ECO:0000313" key="3">
    <source>
        <dbReference type="Proteomes" id="UP000501427"/>
    </source>
</evidence>
<dbReference type="GO" id="GO:0005737">
    <property type="term" value="C:cytoplasm"/>
    <property type="evidence" value="ECO:0007669"/>
    <property type="project" value="TreeGrafter"/>
</dbReference>